<dbReference type="SMART" id="SM00530">
    <property type="entry name" value="HTH_XRE"/>
    <property type="match status" value="1"/>
</dbReference>
<evidence type="ECO:0000313" key="3">
    <source>
        <dbReference type="EMBL" id="PHU34368.1"/>
    </source>
</evidence>
<comment type="caution">
    <text evidence="3">The sequence shown here is derived from an EMBL/GenBank/DDBJ whole genome shotgun (WGS) entry which is preliminary data.</text>
</comment>
<evidence type="ECO:0000313" key="4">
    <source>
        <dbReference type="Proteomes" id="UP000225889"/>
    </source>
</evidence>
<dbReference type="PROSITE" id="PS50943">
    <property type="entry name" value="HTH_CROC1"/>
    <property type="match status" value="1"/>
</dbReference>
<keyword evidence="1" id="KW-0238">DNA-binding</keyword>
<dbReference type="InterPro" id="IPR001387">
    <property type="entry name" value="Cro/C1-type_HTH"/>
</dbReference>
<dbReference type="CDD" id="cd00093">
    <property type="entry name" value="HTH_XRE"/>
    <property type="match status" value="1"/>
</dbReference>
<dbReference type="EMBL" id="PDYF01000026">
    <property type="protein sequence ID" value="PHU34368.1"/>
    <property type="molecule type" value="Genomic_DNA"/>
</dbReference>
<evidence type="ECO:0000256" key="1">
    <source>
        <dbReference type="ARBA" id="ARBA00023125"/>
    </source>
</evidence>
<dbReference type="Proteomes" id="UP000225889">
    <property type="component" value="Unassembled WGS sequence"/>
</dbReference>
<dbReference type="PANTHER" id="PTHR46558:SF11">
    <property type="entry name" value="HTH-TYPE TRANSCRIPTIONAL REGULATOR XRE"/>
    <property type="match status" value="1"/>
</dbReference>
<feature type="domain" description="HTH cro/C1-type" evidence="2">
    <location>
        <begin position="11"/>
        <end position="65"/>
    </location>
</feature>
<dbReference type="InterPro" id="IPR011990">
    <property type="entry name" value="TPR-like_helical_dom_sf"/>
</dbReference>
<dbReference type="Pfam" id="PF01381">
    <property type="entry name" value="HTH_3"/>
    <property type="match status" value="1"/>
</dbReference>
<dbReference type="GO" id="GO:0003677">
    <property type="term" value="F:DNA binding"/>
    <property type="evidence" value="ECO:0007669"/>
    <property type="project" value="UniProtKB-KW"/>
</dbReference>
<dbReference type="Gene3D" id="1.10.260.40">
    <property type="entry name" value="lambda repressor-like DNA-binding domains"/>
    <property type="match status" value="1"/>
</dbReference>
<reference evidence="3 4" key="2">
    <citation type="submission" date="2017-10" db="EMBL/GenBank/DDBJ databases">
        <authorList>
            <person name="Banno H."/>
            <person name="Chua N.-H."/>
        </authorList>
    </citation>
    <scope>NUCLEOTIDE SEQUENCE [LARGE SCALE GENOMIC DNA]</scope>
    <source>
        <strain evidence="3 4">JK626</strain>
    </source>
</reference>
<dbReference type="AlphaFoldDB" id="A0A2G3DTM0"/>
<dbReference type="SUPFAM" id="SSF47413">
    <property type="entry name" value="lambda repressor-like DNA-binding domains"/>
    <property type="match status" value="1"/>
</dbReference>
<organism evidence="3 4">
    <name type="scientific">Pseudobutyrivibrio ruminis</name>
    <dbReference type="NCBI Taxonomy" id="46206"/>
    <lineage>
        <taxon>Bacteria</taxon>
        <taxon>Bacillati</taxon>
        <taxon>Bacillota</taxon>
        <taxon>Clostridia</taxon>
        <taxon>Lachnospirales</taxon>
        <taxon>Lachnospiraceae</taxon>
        <taxon>Pseudobutyrivibrio</taxon>
    </lineage>
</organism>
<gene>
    <name evidence="3" type="ORF">CSX01_10645</name>
</gene>
<dbReference type="PANTHER" id="PTHR46558">
    <property type="entry name" value="TRACRIPTIONAL REGULATORY PROTEIN-RELATED-RELATED"/>
    <property type="match status" value="1"/>
</dbReference>
<protein>
    <submittedName>
        <fullName evidence="3">Transcriptional regulator</fullName>
    </submittedName>
</protein>
<proteinExistence type="predicted"/>
<dbReference type="Gene3D" id="1.25.40.10">
    <property type="entry name" value="Tetratricopeptide repeat domain"/>
    <property type="match status" value="1"/>
</dbReference>
<reference evidence="3 4" key="1">
    <citation type="submission" date="2017-10" db="EMBL/GenBank/DDBJ databases">
        <title>Resolving the taxonomy of Roseburia spp., Eubacterium rectale and Agathobacter spp. through phylogenomic analysis.</title>
        <authorList>
            <person name="Sheridan P.O."/>
            <person name="Walker A.W."/>
            <person name="Duncan S.H."/>
            <person name="Scott K.P."/>
            <person name="Toole P.W.O."/>
            <person name="Luis P."/>
            <person name="Flint H.J."/>
        </authorList>
    </citation>
    <scope>NUCLEOTIDE SEQUENCE [LARGE SCALE GENOMIC DNA]</scope>
    <source>
        <strain evidence="3 4">JK626</strain>
    </source>
</reference>
<evidence type="ECO:0000259" key="2">
    <source>
        <dbReference type="PROSITE" id="PS50943"/>
    </source>
</evidence>
<sequence>MEVFMKINEVIRKHRKEKNMTQEEMANRLGVTAPAVNKWESGASMPDISLLAPIARLLNVSLDELLSFKEELSEIEVSSIIKEIYEMFDTEPIETVYQRILEVTKEYPNAESLLLSLIGIFNSRCVILGVDKNEEYDKWIQGSYQNLLFSHDEEIRVGAADGLYALYIRKEMYEDAERCLRYFSAKDPDRKRKLATIYYGKGQYEEAYKTLEAEVLANYQTMSVMLLEIFMVAVKTENFEKAQVIIEKESALADLFEMGEYHKNAGKLELAVALKDSKETLRLLDCLLSSTNTVMDYTKSKLFEHMTFQEVNPTIFQTLRVNTLKHFSEDDTYKFVRESEGWEAFEKKWMTA</sequence>
<dbReference type="InterPro" id="IPR010982">
    <property type="entry name" value="Lambda_DNA-bd_dom_sf"/>
</dbReference>
<name>A0A2G3DTM0_9FIRM</name>
<accession>A0A2G3DTM0</accession>
<dbReference type="SUPFAM" id="SSF48452">
    <property type="entry name" value="TPR-like"/>
    <property type="match status" value="1"/>
</dbReference>